<keyword evidence="2" id="KW-1185">Reference proteome</keyword>
<proteinExistence type="predicted"/>
<dbReference type="SUPFAM" id="SSF53335">
    <property type="entry name" value="S-adenosyl-L-methionine-dependent methyltransferases"/>
    <property type="match status" value="1"/>
</dbReference>
<dbReference type="OrthoDB" id="5430802at2"/>
<accession>A0A3R6AWF3</accession>
<reference evidence="1 2" key="1">
    <citation type="submission" date="2019-01" db="EMBL/GenBank/DDBJ databases">
        <title>Geovibrio thiophilus DSM 11263, complete genome.</title>
        <authorList>
            <person name="Spring S."/>
            <person name="Bunk B."/>
            <person name="Sproer C."/>
        </authorList>
    </citation>
    <scope>NUCLEOTIDE SEQUENCE [LARGE SCALE GENOMIC DNA]</scope>
    <source>
        <strain evidence="1 2">DSM 11263</strain>
    </source>
</reference>
<dbReference type="InterPro" id="IPR029063">
    <property type="entry name" value="SAM-dependent_MTases_sf"/>
</dbReference>
<dbReference type="RefSeq" id="WP_128465377.1">
    <property type="nucleotide sequence ID" value="NZ_CP035108.1"/>
</dbReference>
<dbReference type="EMBL" id="CP035108">
    <property type="protein sequence ID" value="QAR32090.1"/>
    <property type="molecule type" value="Genomic_DNA"/>
</dbReference>
<name>A0A3R6AWF3_9BACT</name>
<evidence type="ECO:0000313" key="1">
    <source>
        <dbReference type="EMBL" id="QAR32090.1"/>
    </source>
</evidence>
<dbReference type="Proteomes" id="UP000287502">
    <property type="component" value="Chromosome"/>
</dbReference>
<dbReference type="AlphaFoldDB" id="A0A3R6AWF3"/>
<evidence type="ECO:0008006" key="3">
    <source>
        <dbReference type="Google" id="ProtNLM"/>
    </source>
</evidence>
<protein>
    <recommendedName>
        <fullName evidence="3">Class I SAM-dependent methyltransferase</fullName>
    </recommendedName>
</protein>
<dbReference type="Gene3D" id="3.40.50.150">
    <property type="entry name" value="Vaccinia Virus protein VP39"/>
    <property type="match status" value="1"/>
</dbReference>
<organism evidence="1 2">
    <name type="scientific">Geovibrio thiophilus</name>
    <dbReference type="NCBI Taxonomy" id="139438"/>
    <lineage>
        <taxon>Bacteria</taxon>
        <taxon>Pseudomonadati</taxon>
        <taxon>Deferribacterota</taxon>
        <taxon>Deferribacteres</taxon>
        <taxon>Deferribacterales</taxon>
        <taxon>Geovibrionaceae</taxon>
        <taxon>Geovibrio</taxon>
    </lineage>
</organism>
<evidence type="ECO:0000313" key="2">
    <source>
        <dbReference type="Proteomes" id="UP000287502"/>
    </source>
</evidence>
<dbReference type="KEGG" id="gtl:EP073_01330"/>
<gene>
    <name evidence="1" type="ORF">EP073_01330</name>
</gene>
<sequence length="205" mass="24254">MTEPNDIKVVNPEFRHYAEPDSRVLDILMLSVSEWKAMPFYARVHANEFYLLLCSLDIKPRHILEWGSGYSTYLFSYFAGIWGTEYILSIDDNKKYQDDILEKLRPSQPYLEACSISQTGQIWPWDAEEYNYATFPFSTGKKFDLVFVDGRRRNECMFAASRFLAEKGLVILHDSWRKRYELGMSLFRKIKIFDEYTIMVNRNTT</sequence>